<organism evidence="1 2">
    <name type="scientific">Oryza rufipogon</name>
    <name type="common">Brownbeard rice</name>
    <name type="synonym">Asian wild rice</name>
    <dbReference type="NCBI Taxonomy" id="4529"/>
    <lineage>
        <taxon>Eukaryota</taxon>
        <taxon>Viridiplantae</taxon>
        <taxon>Streptophyta</taxon>
        <taxon>Embryophyta</taxon>
        <taxon>Tracheophyta</taxon>
        <taxon>Spermatophyta</taxon>
        <taxon>Magnoliopsida</taxon>
        <taxon>Liliopsida</taxon>
        <taxon>Poales</taxon>
        <taxon>Poaceae</taxon>
        <taxon>BOP clade</taxon>
        <taxon>Oryzoideae</taxon>
        <taxon>Oryzeae</taxon>
        <taxon>Oryzinae</taxon>
        <taxon>Oryza</taxon>
    </lineage>
</organism>
<sequence length="74" mass="8595">MSCPYPQRHIPPSPPLLAFEASLRSHTDTRQLDRQRGTTAREWLAGDERWRGWLGLRPGKAGVGERHGRWCQRF</sequence>
<dbReference type="Gramene" id="ORUFI10G03070.1">
    <property type="protein sequence ID" value="ORUFI10G03070.1"/>
    <property type="gene ID" value="ORUFI10G03070"/>
</dbReference>
<reference evidence="1" key="2">
    <citation type="submission" date="2015-06" db="UniProtKB">
        <authorList>
            <consortium name="EnsemblPlants"/>
        </authorList>
    </citation>
    <scope>IDENTIFICATION</scope>
</reference>
<dbReference type="Proteomes" id="UP000008022">
    <property type="component" value="Unassembled WGS sequence"/>
</dbReference>
<dbReference type="EnsemblPlants" id="ORUFI10G03070.1">
    <property type="protein sequence ID" value="ORUFI10G03070.1"/>
    <property type="gene ID" value="ORUFI10G03070"/>
</dbReference>
<evidence type="ECO:0000313" key="2">
    <source>
        <dbReference type="Proteomes" id="UP000008022"/>
    </source>
</evidence>
<evidence type="ECO:0000313" key="1">
    <source>
        <dbReference type="EnsemblPlants" id="ORUFI10G03070.1"/>
    </source>
</evidence>
<dbReference type="AlphaFoldDB" id="A0A0E0QWH8"/>
<dbReference type="HOGENOM" id="CLU_2692081_0_0_1"/>
<name>A0A0E0QWH8_ORYRU</name>
<protein>
    <submittedName>
        <fullName evidence="1">Uncharacterized protein</fullName>
    </submittedName>
</protein>
<proteinExistence type="predicted"/>
<reference evidence="2" key="1">
    <citation type="submission" date="2013-06" db="EMBL/GenBank/DDBJ databases">
        <authorList>
            <person name="Zhao Q."/>
        </authorList>
    </citation>
    <scope>NUCLEOTIDE SEQUENCE</scope>
    <source>
        <strain evidence="2">cv. W1943</strain>
    </source>
</reference>
<accession>A0A0E0QWH8</accession>
<keyword evidence="2" id="KW-1185">Reference proteome</keyword>